<proteinExistence type="predicted"/>
<keyword evidence="4" id="KW-1185">Reference proteome</keyword>
<feature type="region of interest" description="Disordered" evidence="1">
    <location>
        <begin position="1"/>
        <end position="40"/>
    </location>
</feature>
<gene>
    <name evidence="3" type="ORF">LTR24_004816</name>
</gene>
<accession>A0ABR0KAJ7</accession>
<feature type="compositionally biased region" description="Pro residues" evidence="1">
    <location>
        <begin position="1"/>
        <end position="21"/>
    </location>
</feature>
<evidence type="ECO:0000256" key="1">
    <source>
        <dbReference type="SAM" id="MobiDB-lite"/>
    </source>
</evidence>
<comment type="caution">
    <text evidence="3">The sequence shown here is derived from an EMBL/GenBank/DDBJ whole genome shotgun (WGS) entry which is preliminary data.</text>
</comment>
<organism evidence="3 4">
    <name type="scientific">Lithohypha guttulata</name>
    <dbReference type="NCBI Taxonomy" id="1690604"/>
    <lineage>
        <taxon>Eukaryota</taxon>
        <taxon>Fungi</taxon>
        <taxon>Dikarya</taxon>
        <taxon>Ascomycota</taxon>
        <taxon>Pezizomycotina</taxon>
        <taxon>Eurotiomycetes</taxon>
        <taxon>Chaetothyriomycetidae</taxon>
        <taxon>Chaetothyriales</taxon>
        <taxon>Trichomeriaceae</taxon>
        <taxon>Lithohypha</taxon>
    </lineage>
</organism>
<keyword evidence="2" id="KW-0472">Membrane</keyword>
<keyword evidence="2" id="KW-0812">Transmembrane</keyword>
<name>A0ABR0KAJ7_9EURO</name>
<sequence>MERGPQPPRARPVHRPPPPSSPVGRARPTKQSAPASAQKAIEAEKAAAELQEGKVIRRRQYVVWAVGAFVFTVACTFVGARLKEFKQESDRMKEIEAAARKLSSGSAIEDKQSSQAVSEVGPRPEQNNAQAVGTTTLTERARISPYSVDVARQIALLEDRRAILNRQKLTLEAKILMLKERQARKAQMDARRPTPDNG</sequence>
<protein>
    <submittedName>
        <fullName evidence="3">Uncharacterized protein</fullName>
    </submittedName>
</protein>
<dbReference type="Proteomes" id="UP001345013">
    <property type="component" value="Unassembled WGS sequence"/>
</dbReference>
<reference evidence="3 4" key="1">
    <citation type="submission" date="2023-08" db="EMBL/GenBank/DDBJ databases">
        <title>Black Yeasts Isolated from many extreme environments.</title>
        <authorList>
            <person name="Coleine C."/>
            <person name="Stajich J.E."/>
            <person name="Selbmann L."/>
        </authorList>
    </citation>
    <scope>NUCLEOTIDE SEQUENCE [LARGE SCALE GENOMIC DNA]</scope>
    <source>
        <strain evidence="3 4">CCFEE 5885</strain>
    </source>
</reference>
<feature type="region of interest" description="Disordered" evidence="1">
    <location>
        <begin position="104"/>
        <end position="131"/>
    </location>
</feature>
<evidence type="ECO:0000313" key="3">
    <source>
        <dbReference type="EMBL" id="KAK5092776.1"/>
    </source>
</evidence>
<evidence type="ECO:0000256" key="2">
    <source>
        <dbReference type="SAM" id="Phobius"/>
    </source>
</evidence>
<feature type="transmembrane region" description="Helical" evidence="2">
    <location>
        <begin position="61"/>
        <end position="82"/>
    </location>
</feature>
<keyword evidence="2" id="KW-1133">Transmembrane helix</keyword>
<dbReference type="EMBL" id="JAVRRG010000052">
    <property type="protein sequence ID" value="KAK5092776.1"/>
    <property type="molecule type" value="Genomic_DNA"/>
</dbReference>
<evidence type="ECO:0000313" key="4">
    <source>
        <dbReference type="Proteomes" id="UP001345013"/>
    </source>
</evidence>